<dbReference type="NCBIfam" id="NF001452">
    <property type="entry name" value="PRK00311.1"/>
    <property type="match status" value="1"/>
</dbReference>
<evidence type="ECO:0000256" key="7">
    <source>
        <dbReference type="HAMAP-Rule" id="MF_00156"/>
    </source>
</evidence>
<dbReference type="GO" id="GO:0000287">
    <property type="term" value="F:magnesium ion binding"/>
    <property type="evidence" value="ECO:0007669"/>
    <property type="project" value="TreeGrafter"/>
</dbReference>
<evidence type="ECO:0000313" key="12">
    <source>
        <dbReference type="Proteomes" id="UP000019754"/>
    </source>
</evidence>
<dbReference type="HOGENOM" id="CLU_036645_1_0_11"/>
<dbReference type="SUPFAM" id="SSF51621">
    <property type="entry name" value="Phosphoenolpyruvate/pyruvate domain"/>
    <property type="match status" value="1"/>
</dbReference>
<evidence type="ECO:0000256" key="10">
    <source>
        <dbReference type="PIRSR" id="PIRSR000388-3"/>
    </source>
</evidence>
<dbReference type="PANTHER" id="PTHR20881">
    <property type="entry name" value="3-METHYL-2-OXOBUTANOATE HYDROXYMETHYLTRANSFERASE"/>
    <property type="match status" value="1"/>
</dbReference>
<keyword evidence="7 10" id="KW-0460">Magnesium</keyword>
<dbReference type="OrthoDB" id="9781789at2"/>
<feature type="binding site" evidence="7 10">
    <location>
        <position position="126"/>
    </location>
    <ligand>
        <name>Mg(2+)</name>
        <dbReference type="ChEBI" id="CHEBI:18420"/>
    </ligand>
</feature>
<dbReference type="EC" id="2.1.2.11" evidence="7"/>
<evidence type="ECO:0000256" key="5">
    <source>
        <dbReference type="ARBA" id="ARBA00022679"/>
    </source>
</evidence>
<evidence type="ECO:0000256" key="8">
    <source>
        <dbReference type="PIRSR" id="PIRSR000388-1"/>
    </source>
</evidence>
<dbReference type="GO" id="GO:0008168">
    <property type="term" value="F:methyltransferase activity"/>
    <property type="evidence" value="ECO:0007669"/>
    <property type="project" value="UniProtKB-KW"/>
</dbReference>
<evidence type="ECO:0000256" key="2">
    <source>
        <dbReference type="ARBA" id="ARBA00008676"/>
    </source>
</evidence>
<dbReference type="AlphaFoldDB" id="A0A022L396"/>
<dbReference type="RefSeq" id="WP_017822480.1">
    <property type="nucleotide sequence ID" value="NZ_AORC01000004.1"/>
</dbReference>
<evidence type="ECO:0000256" key="4">
    <source>
        <dbReference type="ARBA" id="ARBA00022655"/>
    </source>
</evidence>
<accession>A0A022L396</accession>
<sequence length="275" mass="28969">MTTASGSGSVGPAKVRIRHLQDAKERGRPFSMLTSYDQFSAQVFEAAGIDVLLVGDSVGTTVLGHESTTATTHQDMVAFTGAVSRSVHRPLIVADLAFGTYQTGPADAVRHGVELVRAGAEMVKLEGGQAFAPHVRTLVDSGIPVMGHLGFTPQSVNALSGHRVQGRDQAGADRLAEDALALQEAGVSAIVLELVPAAVSARITEVLSIPTIGIGAGPHCDGQVLVWQDMAGLSGFEGRFVKRFANLRAELQRAAAEYREEVGSRTYPAAEHSFE</sequence>
<keyword evidence="4 7" id="KW-0566">Pantothenate biosynthesis</keyword>
<dbReference type="UniPathway" id="UPA00028">
    <property type="reaction ID" value="UER00003"/>
</dbReference>
<keyword evidence="11" id="KW-0489">Methyltransferase</keyword>
<dbReference type="GO" id="GO:0015940">
    <property type="term" value="P:pantothenate biosynthetic process"/>
    <property type="evidence" value="ECO:0007669"/>
    <property type="project" value="UniProtKB-UniRule"/>
</dbReference>
<comment type="catalytic activity">
    <reaction evidence="7">
        <text>(6R)-5,10-methylene-5,6,7,8-tetrahydrofolate + 3-methyl-2-oxobutanoate + H2O = 2-dehydropantoate + (6S)-5,6,7,8-tetrahydrofolate</text>
        <dbReference type="Rhea" id="RHEA:11824"/>
        <dbReference type="ChEBI" id="CHEBI:11561"/>
        <dbReference type="ChEBI" id="CHEBI:11851"/>
        <dbReference type="ChEBI" id="CHEBI:15377"/>
        <dbReference type="ChEBI" id="CHEBI:15636"/>
        <dbReference type="ChEBI" id="CHEBI:57453"/>
        <dbReference type="EC" id="2.1.2.11"/>
    </reaction>
</comment>
<comment type="pathway">
    <text evidence="1 7">Cofactor biosynthesis; (R)-pantothenate biosynthesis; (R)-pantoate from 3-methyl-2-oxobutanoate: step 1/2.</text>
</comment>
<dbReference type="InterPro" id="IPR015813">
    <property type="entry name" value="Pyrv/PenolPyrv_kinase-like_dom"/>
</dbReference>
<keyword evidence="12" id="KW-1185">Reference proteome</keyword>
<dbReference type="CDD" id="cd06557">
    <property type="entry name" value="KPHMT-like"/>
    <property type="match status" value="1"/>
</dbReference>
<evidence type="ECO:0000313" key="11">
    <source>
        <dbReference type="EMBL" id="EYT50405.1"/>
    </source>
</evidence>
<dbReference type="GO" id="GO:0003864">
    <property type="term" value="F:3-methyl-2-oxobutanoate hydroxymethyltransferase activity"/>
    <property type="evidence" value="ECO:0007669"/>
    <property type="project" value="UniProtKB-UniRule"/>
</dbReference>
<reference evidence="11 12" key="1">
    <citation type="journal article" date="2013" name="Genome Announc.">
        <title>Draft genome sequence of an Actinobacterium, Brachybacterium muris strain UCD-AY4.</title>
        <authorList>
            <person name="Lo J.R."/>
            <person name="Lang J.M."/>
            <person name="Darling A.E."/>
            <person name="Eisen J.A."/>
            <person name="Coil D.A."/>
        </authorList>
    </citation>
    <scope>NUCLEOTIDE SEQUENCE [LARGE SCALE GENOMIC DNA]</scope>
    <source>
        <strain evidence="11 12">UCD-AY4</strain>
    </source>
</reference>
<evidence type="ECO:0000256" key="6">
    <source>
        <dbReference type="ARBA" id="ARBA00056497"/>
    </source>
</evidence>
<dbReference type="Proteomes" id="UP000019754">
    <property type="component" value="Unassembled WGS sequence"/>
</dbReference>
<feature type="binding site" evidence="7 9">
    <location>
        <begin position="56"/>
        <end position="57"/>
    </location>
    <ligand>
        <name>3-methyl-2-oxobutanoate</name>
        <dbReference type="ChEBI" id="CHEBI:11851"/>
    </ligand>
</feature>
<organism evidence="11 12">
    <name type="scientific">Brachybacterium muris UCD-AY4</name>
    <dbReference type="NCBI Taxonomy" id="1249481"/>
    <lineage>
        <taxon>Bacteria</taxon>
        <taxon>Bacillati</taxon>
        <taxon>Actinomycetota</taxon>
        <taxon>Actinomycetes</taxon>
        <taxon>Micrococcales</taxon>
        <taxon>Dermabacteraceae</taxon>
        <taxon>Brachybacterium</taxon>
    </lineage>
</organism>
<feature type="binding site" evidence="7 9">
    <location>
        <position position="124"/>
    </location>
    <ligand>
        <name>3-methyl-2-oxobutanoate</name>
        <dbReference type="ChEBI" id="CHEBI:11851"/>
    </ligand>
</feature>
<comment type="similarity">
    <text evidence="2 7">Belongs to the PanB family.</text>
</comment>
<comment type="cofactor">
    <cofactor evidence="7 10">
        <name>Mg(2+)</name>
        <dbReference type="ChEBI" id="CHEBI:18420"/>
    </cofactor>
    <text evidence="7 10">Binds 1 Mg(2+) ion per subunit.</text>
</comment>
<dbReference type="InterPro" id="IPR040442">
    <property type="entry name" value="Pyrv_kinase-like_dom_sf"/>
</dbReference>
<dbReference type="InterPro" id="IPR003700">
    <property type="entry name" value="Pantoate_hydroxy_MeTrfase"/>
</dbReference>
<feature type="active site" description="Proton acceptor" evidence="7 8">
    <location>
        <position position="193"/>
    </location>
</feature>
<dbReference type="FunFam" id="3.20.20.60:FF:000003">
    <property type="entry name" value="3-methyl-2-oxobutanoate hydroxymethyltransferase"/>
    <property type="match status" value="1"/>
</dbReference>
<dbReference type="Pfam" id="PF02548">
    <property type="entry name" value="Pantoate_transf"/>
    <property type="match status" value="1"/>
</dbReference>
<keyword evidence="5 7" id="KW-0808">Transferase</keyword>
<keyword evidence="7" id="KW-0963">Cytoplasm</keyword>
<feature type="binding site" evidence="7 10">
    <location>
        <position position="95"/>
    </location>
    <ligand>
        <name>Mg(2+)</name>
        <dbReference type="ChEBI" id="CHEBI:18420"/>
    </ligand>
</feature>
<dbReference type="Gene3D" id="3.20.20.60">
    <property type="entry name" value="Phosphoenolpyruvate-binding domains"/>
    <property type="match status" value="1"/>
</dbReference>
<name>A0A022L396_9MICO</name>
<comment type="function">
    <text evidence="6 7">Catalyzes the reversible reaction in which hydroxymethyl group from 5,10-methylenetetrahydrofolate is transferred onto alpha-ketoisovalerate to form ketopantoate.</text>
</comment>
<keyword evidence="7 10" id="KW-0479">Metal-binding</keyword>
<dbReference type="EMBL" id="AORC01000004">
    <property type="protein sequence ID" value="EYT50405.1"/>
    <property type="molecule type" value="Genomic_DNA"/>
</dbReference>
<comment type="subcellular location">
    <subcellularLocation>
        <location evidence="7">Cytoplasm</location>
    </subcellularLocation>
</comment>
<protein>
    <recommendedName>
        <fullName evidence="7">3-methyl-2-oxobutanoate hydroxymethyltransferase</fullName>
        <ecNumber evidence="7">2.1.2.11</ecNumber>
    </recommendedName>
    <alternativeName>
        <fullName evidence="7">Ketopantoate hydroxymethyltransferase</fullName>
        <shortName evidence="7">KPHMT</shortName>
    </alternativeName>
</protein>
<proteinExistence type="inferred from homology"/>
<dbReference type="STRING" id="1249481.D641_0103835"/>
<dbReference type="GO" id="GO:0032259">
    <property type="term" value="P:methylation"/>
    <property type="evidence" value="ECO:0007669"/>
    <property type="project" value="UniProtKB-KW"/>
</dbReference>
<evidence type="ECO:0000256" key="3">
    <source>
        <dbReference type="ARBA" id="ARBA00011424"/>
    </source>
</evidence>
<dbReference type="PANTHER" id="PTHR20881:SF0">
    <property type="entry name" value="3-METHYL-2-OXOBUTANOATE HYDROXYMETHYLTRANSFERASE"/>
    <property type="match status" value="1"/>
</dbReference>
<comment type="subunit">
    <text evidence="3 7">Homodecamer; pentamer of dimers.</text>
</comment>
<dbReference type="HAMAP" id="MF_00156">
    <property type="entry name" value="PanB"/>
    <property type="match status" value="1"/>
</dbReference>
<dbReference type="GO" id="GO:0005737">
    <property type="term" value="C:cytoplasm"/>
    <property type="evidence" value="ECO:0007669"/>
    <property type="project" value="UniProtKB-SubCell"/>
</dbReference>
<dbReference type="NCBIfam" id="TIGR00222">
    <property type="entry name" value="panB"/>
    <property type="match status" value="1"/>
</dbReference>
<comment type="caution">
    <text evidence="11">The sequence shown here is derived from an EMBL/GenBank/DDBJ whole genome shotgun (WGS) entry which is preliminary data.</text>
</comment>
<feature type="binding site" evidence="7 10">
    <location>
        <position position="56"/>
    </location>
    <ligand>
        <name>Mg(2+)</name>
        <dbReference type="ChEBI" id="CHEBI:18420"/>
    </ligand>
</feature>
<feature type="binding site" evidence="7 9">
    <location>
        <position position="95"/>
    </location>
    <ligand>
        <name>3-methyl-2-oxobutanoate</name>
        <dbReference type="ChEBI" id="CHEBI:11851"/>
    </ligand>
</feature>
<gene>
    <name evidence="7" type="primary">panB</name>
    <name evidence="11" type="ORF">D641_0103835</name>
</gene>
<evidence type="ECO:0000256" key="1">
    <source>
        <dbReference type="ARBA" id="ARBA00005033"/>
    </source>
</evidence>
<evidence type="ECO:0000256" key="9">
    <source>
        <dbReference type="PIRSR" id="PIRSR000388-2"/>
    </source>
</evidence>
<dbReference type="PIRSF" id="PIRSF000388">
    <property type="entry name" value="Pantoate_hydroxy_MeTrfase"/>
    <property type="match status" value="1"/>
</dbReference>